<organism evidence="1 2">
    <name type="scientific">Pararge aegeria aegeria</name>
    <dbReference type="NCBI Taxonomy" id="348720"/>
    <lineage>
        <taxon>Eukaryota</taxon>
        <taxon>Metazoa</taxon>
        <taxon>Ecdysozoa</taxon>
        <taxon>Arthropoda</taxon>
        <taxon>Hexapoda</taxon>
        <taxon>Insecta</taxon>
        <taxon>Pterygota</taxon>
        <taxon>Neoptera</taxon>
        <taxon>Endopterygota</taxon>
        <taxon>Lepidoptera</taxon>
        <taxon>Glossata</taxon>
        <taxon>Ditrysia</taxon>
        <taxon>Papilionoidea</taxon>
        <taxon>Nymphalidae</taxon>
        <taxon>Satyrinae</taxon>
        <taxon>Satyrini</taxon>
        <taxon>Parargina</taxon>
        <taxon>Pararge</taxon>
    </lineage>
</organism>
<proteinExistence type="predicted"/>
<dbReference type="SUPFAM" id="SSF48065">
    <property type="entry name" value="DBL homology domain (DH-domain)"/>
    <property type="match status" value="1"/>
</dbReference>
<dbReference type="AlphaFoldDB" id="A0A8S4QK83"/>
<keyword evidence="2" id="KW-1185">Reference proteome</keyword>
<evidence type="ECO:0000313" key="2">
    <source>
        <dbReference type="Proteomes" id="UP000838756"/>
    </source>
</evidence>
<accession>A0A8S4QK83</accession>
<comment type="caution">
    <text evidence="1">The sequence shown here is derived from an EMBL/GenBank/DDBJ whole genome shotgun (WGS) entry which is preliminary data.</text>
</comment>
<dbReference type="InterPro" id="IPR035899">
    <property type="entry name" value="DBL_dom_sf"/>
</dbReference>
<protein>
    <submittedName>
        <fullName evidence="1">Jg458 protein</fullName>
    </submittedName>
</protein>
<name>A0A8S4QK83_9NEOP</name>
<dbReference type="EMBL" id="CAKXAJ010004355">
    <property type="protein sequence ID" value="CAH2208718.1"/>
    <property type="molecule type" value="Genomic_DNA"/>
</dbReference>
<reference evidence="1" key="1">
    <citation type="submission" date="2022-03" db="EMBL/GenBank/DDBJ databases">
        <authorList>
            <person name="Lindestad O."/>
        </authorList>
    </citation>
    <scope>NUCLEOTIDE SEQUENCE</scope>
</reference>
<evidence type="ECO:0000313" key="1">
    <source>
        <dbReference type="EMBL" id="CAH2208718.1"/>
    </source>
</evidence>
<dbReference type="OrthoDB" id="7252666at2759"/>
<gene>
    <name evidence="1" type="primary">jg458</name>
    <name evidence="1" type="ORF">PAEG_LOCUS1260</name>
</gene>
<feature type="non-terminal residue" evidence="1">
    <location>
        <position position="1"/>
    </location>
</feature>
<sequence>TREISEFLNEFSEHGVPPLQGFDLAPIPEVAKTNIIWASGPKAFQDYLVGKFFSPTEQARIEVVKELVRTEAEHINHLTTMIEKIDRPSTWYASLSQRKEERLEENHRLLTELHSSGNARKSSYKVLASPNLSNTGNHGTFRPEYSSCLAAELSIVGDLPGLAL</sequence>
<dbReference type="Proteomes" id="UP000838756">
    <property type="component" value="Unassembled WGS sequence"/>
</dbReference>